<feature type="transmembrane region" description="Helical" evidence="2">
    <location>
        <begin position="342"/>
        <end position="363"/>
    </location>
</feature>
<feature type="compositionally biased region" description="Basic residues" evidence="1">
    <location>
        <begin position="55"/>
        <end position="64"/>
    </location>
</feature>
<proteinExistence type="predicted"/>
<dbReference type="Proteomes" id="UP000054729">
    <property type="component" value="Unassembled WGS sequence"/>
</dbReference>
<feature type="compositionally biased region" description="Basic and acidic residues" evidence="1">
    <location>
        <begin position="10"/>
        <end position="19"/>
    </location>
</feature>
<keyword evidence="2" id="KW-1133">Transmembrane helix</keyword>
<keyword evidence="2" id="KW-0812">Transmembrane</keyword>
<evidence type="ECO:0008006" key="5">
    <source>
        <dbReference type="Google" id="ProtNLM"/>
    </source>
</evidence>
<evidence type="ECO:0000313" key="4">
    <source>
        <dbReference type="Proteomes" id="UP000054729"/>
    </source>
</evidence>
<organism evidence="3 4">
    <name type="scientific">Legionella waltersii</name>
    <dbReference type="NCBI Taxonomy" id="66969"/>
    <lineage>
        <taxon>Bacteria</taxon>
        <taxon>Pseudomonadati</taxon>
        <taxon>Pseudomonadota</taxon>
        <taxon>Gammaproteobacteria</taxon>
        <taxon>Legionellales</taxon>
        <taxon>Legionellaceae</taxon>
        <taxon>Legionella</taxon>
    </lineage>
</organism>
<dbReference type="PATRIC" id="fig|66969.6.peg.1471"/>
<keyword evidence="2" id="KW-0472">Membrane</keyword>
<dbReference type="EMBL" id="LNZB01000036">
    <property type="protein sequence ID" value="KTD79268.1"/>
    <property type="molecule type" value="Genomic_DNA"/>
</dbReference>
<evidence type="ECO:0000256" key="2">
    <source>
        <dbReference type="SAM" id="Phobius"/>
    </source>
</evidence>
<feature type="region of interest" description="Disordered" evidence="1">
    <location>
        <begin position="31"/>
        <end position="73"/>
    </location>
</feature>
<accession>A0A0W1ADB5</accession>
<gene>
    <name evidence="3" type="ORF">Lwal_1340</name>
</gene>
<feature type="transmembrane region" description="Helical" evidence="2">
    <location>
        <begin position="124"/>
        <end position="144"/>
    </location>
</feature>
<dbReference type="STRING" id="66969.Lwal_1340"/>
<reference evidence="3 4" key="1">
    <citation type="submission" date="2015-11" db="EMBL/GenBank/DDBJ databases">
        <title>Genomic analysis of 38 Legionella species identifies large and diverse effector repertoires.</title>
        <authorList>
            <person name="Burstein D."/>
            <person name="Amaro F."/>
            <person name="Zusman T."/>
            <person name="Lifshitz Z."/>
            <person name="Cohen O."/>
            <person name="Gilbert J.A."/>
            <person name="Pupko T."/>
            <person name="Shuman H.A."/>
            <person name="Segal G."/>
        </authorList>
    </citation>
    <scope>NUCLEOTIDE SEQUENCE [LARGE SCALE GENOMIC DNA]</scope>
    <source>
        <strain evidence="3 4">ATCC 51914</strain>
    </source>
</reference>
<feature type="region of interest" description="Disordered" evidence="1">
    <location>
        <begin position="1"/>
        <end position="20"/>
    </location>
</feature>
<evidence type="ECO:0000256" key="1">
    <source>
        <dbReference type="SAM" id="MobiDB-lite"/>
    </source>
</evidence>
<feature type="transmembrane region" description="Helical" evidence="2">
    <location>
        <begin position="313"/>
        <end position="336"/>
    </location>
</feature>
<evidence type="ECO:0000313" key="3">
    <source>
        <dbReference type="EMBL" id="KTD79268.1"/>
    </source>
</evidence>
<keyword evidence="4" id="KW-1185">Reference proteome</keyword>
<feature type="transmembrane region" description="Helical" evidence="2">
    <location>
        <begin position="281"/>
        <end position="301"/>
    </location>
</feature>
<protein>
    <recommendedName>
        <fullName evidence="5">Transmembrane protein</fullName>
    </recommendedName>
</protein>
<comment type="caution">
    <text evidence="3">The sequence shown here is derived from an EMBL/GenBank/DDBJ whole genome shotgun (WGS) entry which is preliminary data.</text>
</comment>
<dbReference type="AlphaFoldDB" id="A0A0W1ADB5"/>
<name>A0A0W1ADB5_9GAMM</name>
<sequence length="387" mass="41953">MWNWLKNRFSKQDQPKEQDIEMAVIAEPVNKDIIVRDEPSEEVDTPPVNSDKPPVKARKRKSSTKTKNDLRLQKKQEEKKLRAVFANDASMTNEYTTLAQTYGGLFSLSTTTQSVNKTIGSLNYGWVFFLGGLVKGFGGLVNIFKGDRSIASPMGLVESPIEMTLGAAMAAVSATMLTMDPSDSAYIKLQITNGILAGMMSGLLTVEQGYHRIRSLMIQKSLAPAETTDEEPQRTIARRATYARQSHLVNELTNFAQTSAGLLSLSVATSTDNPIMGSENFGWILFLGGLIKGFGSGVNILRGDRSIAGPLGLLESPIEMTLGLALLAISSVLLTINNDDSAYSALQITNGILLAIACGLLAMEQGYHKIRNNAPDPQPNTPVLTRG</sequence>